<protein>
    <submittedName>
        <fullName evidence="2">Glycosyltransferase family 39 protein</fullName>
        <ecNumber evidence="2">2.4.-.-</ecNumber>
    </submittedName>
</protein>
<evidence type="ECO:0000256" key="1">
    <source>
        <dbReference type="SAM" id="Phobius"/>
    </source>
</evidence>
<dbReference type="EMBL" id="JAGVWE010000006">
    <property type="protein sequence ID" value="MBS3063591.1"/>
    <property type="molecule type" value="Genomic_DNA"/>
</dbReference>
<dbReference type="AlphaFoldDB" id="A0A8T4L9I0"/>
<name>A0A8T4L9I0_9ARCH</name>
<gene>
    <name evidence="2" type="ORF">J4203_07050</name>
</gene>
<feature type="transmembrane region" description="Helical" evidence="1">
    <location>
        <begin position="322"/>
        <end position="341"/>
    </location>
</feature>
<comment type="caution">
    <text evidence="2">The sequence shown here is derived from an EMBL/GenBank/DDBJ whole genome shotgun (WGS) entry which is preliminary data.</text>
</comment>
<dbReference type="Proteomes" id="UP000678237">
    <property type="component" value="Unassembled WGS sequence"/>
</dbReference>
<dbReference type="EC" id="2.4.-.-" evidence="2"/>
<organism evidence="2 3">
    <name type="scientific">Candidatus Iainarchaeum sp</name>
    <dbReference type="NCBI Taxonomy" id="3101447"/>
    <lineage>
        <taxon>Archaea</taxon>
        <taxon>Candidatus Iainarchaeota</taxon>
        <taxon>Candidatus Iainarchaeia</taxon>
        <taxon>Candidatus Iainarchaeales</taxon>
        <taxon>Candidatus Iainarchaeaceae</taxon>
        <taxon>Candidatus Iainarchaeum</taxon>
    </lineage>
</organism>
<evidence type="ECO:0000313" key="3">
    <source>
        <dbReference type="Proteomes" id="UP000678237"/>
    </source>
</evidence>
<keyword evidence="2" id="KW-0328">Glycosyltransferase</keyword>
<accession>A0A8T4L9I0</accession>
<feature type="transmembrane region" description="Helical" evidence="1">
    <location>
        <begin position="150"/>
        <end position="166"/>
    </location>
</feature>
<feature type="transmembrane region" description="Helical" evidence="1">
    <location>
        <begin position="122"/>
        <end position="138"/>
    </location>
</feature>
<keyword evidence="1" id="KW-0812">Transmembrane</keyword>
<feature type="transmembrane region" description="Helical" evidence="1">
    <location>
        <begin position="224"/>
        <end position="242"/>
    </location>
</feature>
<feature type="transmembrane region" description="Helical" evidence="1">
    <location>
        <begin position="178"/>
        <end position="203"/>
    </location>
</feature>
<reference evidence="2" key="2">
    <citation type="submission" date="2021-05" db="EMBL/GenBank/DDBJ databases">
        <title>Protein family content uncovers lineage relationships and bacterial pathway maintenance mechanisms in DPANN archaea.</title>
        <authorList>
            <person name="Castelle C.J."/>
            <person name="Meheust R."/>
            <person name="Jaffe A.L."/>
            <person name="Seitz K."/>
            <person name="Gong X."/>
            <person name="Baker B.J."/>
            <person name="Banfield J.F."/>
        </authorList>
    </citation>
    <scope>NUCLEOTIDE SEQUENCE</scope>
    <source>
        <strain evidence="2">RIFCSPLOWO2_01_FULL_58_19</strain>
    </source>
</reference>
<proteinExistence type="predicted"/>
<keyword evidence="2" id="KW-0808">Transferase</keyword>
<feature type="transmembrane region" description="Helical" evidence="1">
    <location>
        <begin position="381"/>
        <end position="400"/>
    </location>
</feature>
<feature type="transmembrane region" description="Helical" evidence="1">
    <location>
        <begin position="76"/>
        <end position="93"/>
    </location>
</feature>
<feature type="transmembrane region" description="Helical" evidence="1">
    <location>
        <begin position="98"/>
        <end position="116"/>
    </location>
</feature>
<keyword evidence="1" id="KW-0472">Membrane</keyword>
<feature type="transmembrane region" description="Helical" evidence="1">
    <location>
        <begin position="353"/>
        <end position="369"/>
    </location>
</feature>
<dbReference type="GO" id="GO:0016757">
    <property type="term" value="F:glycosyltransferase activity"/>
    <property type="evidence" value="ECO:0007669"/>
    <property type="project" value="UniProtKB-KW"/>
</dbReference>
<feature type="transmembrane region" description="Helical" evidence="1">
    <location>
        <begin position="290"/>
        <end position="310"/>
    </location>
</feature>
<sequence>MSLTREQKTLALVLFFAFLLRVALLPFPFSQVGQMVGNQDEGSSLQYMTHVALEKTLFTLDNAKGGDYIMAFHPPLYYVVGASLLLWTTALALPQQLLVLKLFSILLGVAGIAFSYHALKQVFSHSFAILTALFLAVWPTHVYFSTTANNYALVYFLYPLLVYLLLRNWQKAFTTAKVMAIAVLSILLALTHLTTLTSIPLAVSLFAYKNKVQSNAWGRGIKQGLLFLSVVAVPSLALMLFFKQSTGNLLPTAVFLELVPKTPAAIGAYLRSLFVYFFNQFDPKLSAPPALYAALFLLALASLLGFALFLARFRAHSQIQRAFLLGGLTVFAVMVFWQLTYEVPVGFAQYGRRWLDFIPFAPAFFLLGLKQFAERFKRSPHYLYGPAYLILLAFLAHYYFF</sequence>
<reference evidence="2" key="1">
    <citation type="submission" date="2021-03" db="EMBL/GenBank/DDBJ databases">
        <authorList>
            <person name="Jaffe A."/>
        </authorList>
    </citation>
    <scope>NUCLEOTIDE SEQUENCE</scope>
    <source>
        <strain evidence="2">RIFCSPLOWO2_01_FULL_58_19</strain>
    </source>
</reference>
<evidence type="ECO:0000313" key="2">
    <source>
        <dbReference type="EMBL" id="MBS3063591.1"/>
    </source>
</evidence>
<keyword evidence="1" id="KW-1133">Transmembrane helix</keyword>